<gene>
    <name evidence="2" type="ORF">Q8A70_01360</name>
</gene>
<dbReference type="Proteomes" id="UP001230156">
    <property type="component" value="Unassembled WGS sequence"/>
</dbReference>
<evidence type="ECO:0000313" key="2">
    <source>
        <dbReference type="EMBL" id="MDQ7246288.1"/>
    </source>
</evidence>
<dbReference type="RefSeq" id="WP_379953666.1">
    <property type="nucleotide sequence ID" value="NZ_JAUYVI010000001.1"/>
</dbReference>
<proteinExistence type="predicted"/>
<organism evidence="2 3">
    <name type="scientific">Dongia sedimenti</name>
    <dbReference type="NCBI Taxonomy" id="3064282"/>
    <lineage>
        <taxon>Bacteria</taxon>
        <taxon>Pseudomonadati</taxon>
        <taxon>Pseudomonadota</taxon>
        <taxon>Alphaproteobacteria</taxon>
        <taxon>Rhodospirillales</taxon>
        <taxon>Dongiaceae</taxon>
        <taxon>Dongia</taxon>
    </lineage>
</organism>
<feature type="region of interest" description="Disordered" evidence="1">
    <location>
        <begin position="186"/>
        <end position="215"/>
    </location>
</feature>
<sequence length="229" mass="25553">MASTDIQMALGGLVIAWNRAELKIRQMIALLWGEHAEHPKIDILTNELSAVELNQAFAAFVHHFVSEPEIRTRLEWIAESFDRLRAHRNFYVHGIKVALDFSDAGAIGMVSSSTAKGELIVYKNQVSPKELHWVIEQLDALAIQQMMLVTHIDLWRTEDRSKIGPLPPLPALPDSLKKTATHYPCAYAPPAPSQASPESAEKPKHVKMSSQQKRAEALKRIGIAKKRGA</sequence>
<evidence type="ECO:0000313" key="3">
    <source>
        <dbReference type="Proteomes" id="UP001230156"/>
    </source>
</evidence>
<evidence type="ECO:0000256" key="1">
    <source>
        <dbReference type="SAM" id="MobiDB-lite"/>
    </source>
</evidence>
<protein>
    <submittedName>
        <fullName evidence="2">Uncharacterized protein</fullName>
    </submittedName>
</protein>
<dbReference type="EMBL" id="JAUYVI010000001">
    <property type="protein sequence ID" value="MDQ7246288.1"/>
    <property type="molecule type" value="Genomic_DNA"/>
</dbReference>
<keyword evidence="3" id="KW-1185">Reference proteome</keyword>
<comment type="caution">
    <text evidence="2">The sequence shown here is derived from an EMBL/GenBank/DDBJ whole genome shotgun (WGS) entry which is preliminary data.</text>
</comment>
<reference evidence="3" key="1">
    <citation type="submission" date="2023-08" db="EMBL/GenBank/DDBJ databases">
        <title>Rhodospirillaceae gen. nov., a novel taxon isolated from the Yangtze River Yuezi River estuary sludge.</title>
        <authorList>
            <person name="Ruan L."/>
        </authorList>
    </citation>
    <scope>NUCLEOTIDE SEQUENCE [LARGE SCALE GENOMIC DNA]</scope>
    <source>
        <strain evidence="3">R-7</strain>
    </source>
</reference>
<name>A0ABU0YEZ6_9PROT</name>
<accession>A0ABU0YEZ6</accession>